<dbReference type="EC" id="3.1.1.61" evidence="4"/>
<evidence type="ECO:0000256" key="1">
    <source>
        <dbReference type="ARBA" id="ARBA00022500"/>
    </source>
</evidence>
<keyword evidence="2 4" id="KW-0378">Hydrolase</keyword>
<feature type="active site" evidence="4 5">
    <location>
        <position position="251"/>
    </location>
</feature>
<dbReference type="SUPFAM" id="SSF52738">
    <property type="entry name" value="Methylesterase CheB, C-terminal domain"/>
    <property type="match status" value="1"/>
</dbReference>
<dbReference type="OrthoDB" id="9793421at2"/>
<feature type="active site" evidence="4 5">
    <location>
        <position position="347"/>
    </location>
</feature>
<keyword evidence="1 4" id="KW-0145">Chemotaxis</keyword>
<dbReference type="GO" id="GO:0050568">
    <property type="term" value="F:protein-glutamine glutaminase activity"/>
    <property type="evidence" value="ECO:0007669"/>
    <property type="project" value="UniProtKB-UniRule"/>
</dbReference>
<evidence type="ECO:0000259" key="9">
    <source>
        <dbReference type="PROSITE" id="PS50122"/>
    </source>
</evidence>
<feature type="compositionally biased region" description="Low complexity" evidence="7">
    <location>
        <begin position="166"/>
        <end position="205"/>
    </location>
</feature>
<evidence type="ECO:0000256" key="3">
    <source>
        <dbReference type="ARBA" id="ARBA00048267"/>
    </source>
</evidence>
<evidence type="ECO:0000313" key="11">
    <source>
        <dbReference type="Proteomes" id="UP000012488"/>
    </source>
</evidence>
<sequence>MALSPAVAPLRAQPAAQSTTTSAASAIRVLVADDSAVVRGLVARWIGEAGFELVGTASNGRIALELIAKHDPDVVLLDIEMPELDGTTALPRMLAMSPSVQVVMMSTLTTRNADISLRCLALGAVDYIAKPESSRGVTTSDTFRADLIERVRVFGSARARARRPVPAHAPAHAPAPTGFPATPVAAPAPQAAAAAPRPATPFTLRPKVRSRTQPRALLIGSSTGGPRAVGEMLEGIGAAALRRVPVLIVQHMPPIFTAVFAEHLATRTRLPAAEGKAEERVEPGRIYVAPGGRHMGLAAGPNGPVIKLTDGPPVNFCRPAVDVLFKDAAVVFGAATATVILTGMGSDGTNGARALTEAGGPVLAQDEATSTVWGMPGSVARAGLAEAVLPLPELATALRAMITGQPA</sequence>
<dbReference type="RefSeq" id="WP_010684774.1">
    <property type="nucleotide sequence ID" value="NZ_CP043538.1"/>
</dbReference>
<comment type="domain">
    <text evidence="4">Contains a C-terminal catalytic domain, and an N-terminal region which modulates catalytic activity.</text>
</comment>
<evidence type="ECO:0000313" key="10">
    <source>
        <dbReference type="EMBL" id="QGY02003.1"/>
    </source>
</evidence>
<accession>A0A6B9FH48</accession>
<keyword evidence="10" id="KW-0808">Transferase</keyword>
<dbReference type="InterPro" id="IPR000673">
    <property type="entry name" value="Sig_transdc_resp-reg_Me-estase"/>
</dbReference>
<protein>
    <recommendedName>
        <fullName evidence="4">Protein-glutamate methylesterase/protein-glutamine glutaminase</fullName>
        <ecNumber evidence="4">3.1.1.61</ecNumber>
        <ecNumber evidence="4">3.5.1.44</ecNumber>
    </recommendedName>
</protein>
<dbReference type="GO" id="GO:0005737">
    <property type="term" value="C:cytoplasm"/>
    <property type="evidence" value="ECO:0007669"/>
    <property type="project" value="UniProtKB-SubCell"/>
</dbReference>
<dbReference type="Pfam" id="PF01339">
    <property type="entry name" value="CheB_methylest"/>
    <property type="match status" value="1"/>
</dbReference>
<dbReference type="CDD" id="cd17541">
    <property type="entry name" value="REC_CheB-like"/>
    <property type="match status" value="1"/>
</dbReference>
<dbReference type="NCBIfam" id="NF001965">
    <property type="entry name" value="PRK00742.1"/>
    <property type="match status" value="1"/>
</dbReference>
<dbReference type="Gene3D" id="3.40.50.180">
    <property type="entry name" value="Methylesterase CheB, C-terminal domain"/>
    <property type="match status" value="1"/>
</dbReference>
<evidence type="ECO:0000256" key="5">
    <source>
        <dbReference type="PROSITE-ProRule" id="PRU00050"/>
    </source>
</evidence>
<dbReference type="Proteomes" id="UP000012488">
    <property type="component" value="Chromosome"/>
</dbReference>
<dbReference type="Pfam" id="PF00072">
    <property type="entry name" value="Response_reg"/>
    <property type="match status" value="1"/>
</dbReference>
<feature type="modified residue" description="4-aspartylphosphate" evidence="4 6">
    <location>
        <position position="78"/>
    </location>
</feature>
<dbReference type="GO" id="GO:0006935">
    <property type="term" value="P:chemotaxis"/>
    <property type="evidence" value="ECO:0007669"/>
    <property type="project" value="UniProtKB-UniRule"/>
</dbReference>
<keyword evidence="10" id="KW-0489">Methyltransferase</keyword>
<dbReference type="EMBL" id="CP043538">
    <property type="protein sequence ID" value="QGY02003.1"/>
    <property type="molecule type" value="Genomic_DNA"/>
</dbReference>
<dbReference type="GO" id="GO:0032259">
    <property type="term" value="P:methylation"/>
    <property type="evidence" value="ECO:0007669"/>
    <property type="project" value="UniProtKB-KW"/>
</dbReference>
<comment type="function">
    <text evidence="4">Involved in chemotaxis. Part of a chemotaxis signal transduction system that modulates chemotaxis in response to various stimuli. Catalyzes the demethylation of specific methylglutamate residues introduced into the chemoreceptors (methyl-accepting chemotaxis proteins or MCP) by CheR. Also mediates the irreversible deamidation of specific glutamine residues to glutamic acid.</text>
</comment>
<dbReference type="GO" id="GO:0008168">
    <property type="term" value="F:methyltransferase activity"/>
    <property type="evidence" value="ECO:0007669"/>
    <property type="project" value="UniProtKB-KW"/>
</dbReference>
<dbReference type="PANTHER" id="PTHR42872:SF3">
    <property type="entry name" value="PROTEIN-GLUTAMATE METHYLESTERASE_PROTEIN-GLUTAMINE GLUTAMINASE 1"/>
    <property type="match status" value="1"/>
</dbReference>
<comment type="subcellular location">
    <subcellularLocation>
        <location evidence="4">Cytoplasm</location>
    </subcellularLocation>
</comment>
<evidence type="ECO:0000256" key="2">
    <source>
        <dbReference type="ARBA" id="ARBA00022801"/>
    </source>
</evidence>
<organism evidence="10 11">
    <name type="scientific">Methylobacterium mesophilicum SR1.6/6</name>
    <dbReference type="NCBI Taxonomy" id="908290"/>
    <lineage>
        <taxon>Bacteria</taxon>
        <taxon>Pseudomonadati</taxon>
        <taxon>Pseudomonadota</taxon>
        <taxon>Alphaproteobacteria</taxon>
        <taxon>Hyphomicrobiales</taxon>
        <taxon>Methylobacteriaceae</taxon>
        <taxon>Methylobacterium</taxon>
    </lineage>
</organism>
<reference evidence="10 11" key="2">
    <citation type="journal article" date="2013" name="Genome Announc.">
        <title>Draft Genome Sequence of Methylobacterium mesophilicum Strain SR1.6/6, Isolated from Citrus sinensis.</title>
        <authorList>
            <person name="Marinho Almeida D."/>
            <person name="Dini-Andreote F."/>
            <person name="Camargo Neves A.A."/>
            <person name="Juca Ramos R.T."/>
            <person name="Andreote F.D."/>
            <person name="Carneiro A.R."/>
            <person name="Oliveira de Souza Lima A."/>
            <person name="Caracciolo Gomes de Sa P.H."/>
            <person name="Ribeiro Barbosa M.S."/>
            <person name="Araujo W.L."/>
            <person name="Silva A."/>
        </authorList>
    </citation>
    <scope>NUCLEOTIDE SEQUENCE [LARGE SCALE GENOMIC DNA]</scope>
    <source>
        <strain evidence="10 11">SR1.6/6</strain>
    </source>
</reference>
<feature type="region of interest" description="Disordered" evidence="7">
    <location>
        <begin position="162"/>
        <end position="211"/>
    </location>
</feature>
<dbReference type="Gene3D" id="3.40.50.2300">
    <property type="match status" value="1"/>
</dbReference>
<keyword evidence="4" id="KW-0963">Cytoplasm</keyword>
<gene>
    <name evidence="4 10" type="primary">cheB</name>
    <name evidence="10" type="ORF">MMSR116_09010</name>
</gene>
<dbReference type="InterPro" id="IPR011006">
    <property type="entry name" value="CheY-like_superfamily"/>
</dbReference>
<proteinExistence type="inferred from homology"/>
<evidence type="ECO:0000256" key="6">
    <source>
        <dbReference type="PROSITE-ProRule" id="PRU00169"/>
    </source>
</evidence>
<comment type="catalytic activity">
    <reaction evidence="3 4">
        <text>[protein]-L-glutamate 5-O-methyl ester + H2O = L-glutamyl-[protein] + methanol + H(+)</text>
        <dbReference type="Rhea" id="RHEA:23236"/>
        <dbReference type="Rhea" id="RHEA-COMP:10208"/>
        <dbReference type="Rhea" id="RHEA-COMP:10311"/>
        <dbReference type="ChEBI" id="CHEBI:15377"/>
        <dbReference type="ChEBI" id="CHEBI:15378"/>
        <dbReference type="ChEBI" id="CHEBI:17790"/>
        <dbReference type="ChEBI" id="CHEBI:29973"/>
        <dbReference type="ChEBI" id="CHEBI:82795"/>
        <dbReference type="EC" id="3.1.1.61"/>
    </reaction>
</comment>
<keyword evidence="4 6" id="KW-0597">Phosphoprotein</keyword>
<dbReference type="AlphaFoldDB" id="A0A6B9FH48"/>
<dbReference type="SUPFAM" id="SSF52172">
    <property type="entry name" value="CheY-like"/>
    <property type="match status" value="1"/>
</dbReference>
<dbReference type="InterPro" id="IPR001789">
    <property type="entry name" value="Sig_transdc_resp-reg_receiver"/>
</dbReference>
<reference evidence="10 11" key="1">
    <citation type="journal article" date="2012" name="Genet. Mol. Biol.">
        <title>Analysis of 16S rRNA and mxaF genes revealing insights into Methylobacterium niche-specific plant association.</title>
        <authorList>
            <person name="Dourado M.N."/>
            <person name="Andreote F.D."/>
            <person name="Dini-Andreote F."/>
            <person name="Conti R."/>
            <person name="Araujo J.M."/>
            <person name="Araujo W.L."/>
        </authorList>
    </citation>
    <scope>NUCLEOTIDE SEQUENCE [LARGE SCALE GENOMIC DNA]</scope>
    <source>
        <strain evidence="10 11">SR1.6/6</strain>
    </source>
</reference>
<comment type="catalytic activity">
    <reaction evidence="4">
        <text>L-glutaminyl-[protein] + H2O = L-glutamyl-[protein] + NH4(+)</text>
        <dbReference type="Rhea" id="RHEA:16441"/>
        <dbReference type="Rhea" id="RHEA-COMP:10207"/>
        <dbReference type="Rhea" id="RHEA-COMP:10208"/>
        <dbReference type="ChEBI" id="CHEBI:15377"/>
        <dbReference type="ChEBI" id="CHEBI:28938"/>
        <dbReference type="ChEBI" id="CHEBI:29973"/>
        <dbReference type="ChEBI" id="CHEBI:30011"/>
        <dbReference type="EC" id="3.5.1.44"/>
    </reaction>
</comment>
<comment type="PTM">
    <text evidence="4">Phosphorylated by CheA. Phosphorylation of the N-terminal regulatory domain activates the methylesterase activity.</text>
</comment>
<feature type="active site" evidence="4 5">
    <location>
        <position position="222"/>
    </location>
</feature>
<comment type="similarity">
    <text evidence="4">Belongs to the CheB family.</text>
</comment>
<feature type="domain" description="CheB-type methylesterase" evidence="9">
    <location>
        <begin position="210"/>
        <end position="405"/>
    </location>
</feature>
<dbReference type="InterPro" id="IPR035909">
    <property type="entry name" value="CheB_C"/>
</dbReference>
<name>A0A6B9FH48_9HYPH</name>
<dbReference type="GO" id="GO:0000156">
    <property type="term" value="F:phosphorelay response regulator activity"/>
    <property type="evidence" value="ECO:0007669"/>
    <property type="project" value="InterPro"/>
</dbReference>
<dbReference type="PROSITE" id="PS50110">
    <property type="entry name" value="RESPONSE_REGULATORY"/>
    <property type="match status" value="1"/>
</dbReference>
<evidence type="ECO:0000256" key="4">
    <source>
        <dbReference type="HAMAP-Rule" id="MF_00099"/>
    </source>
</evidence>
<evidence type="ECO:0000256" key="7">
    <source>
        <dbReference type="SAM" id="MobiDB-lite"/>
    </source>
</evidence>
<dbReference type="KEGG" id="mmes:MMSR116_09010"/>
<dbReference type="HAMAP" id="MF_00099">
    <property type="entry name" value="CheB_chemtxs"/>
    <property type="match status" value="1"/>
</dbReference>
<dbReference type="PIRSF" id="PIRSF000876">
    <property type="entry name" value="RR_chemtxs_CheB"/>
    <property type="match status" value="1"/>
</dbReference>
<dbReference type="PROSITE" id="PS50122">
    <property type="entry name" value="CHEB"/>
    <property type="match status" value="1"/>
</dbReference>
<evidence type="ECO:0000259" key="8">
    <source>
        <dbReference type="PROSITE" id="PS50110"/>
    </source>
</evidence>
<dbReference type="InterPro" id="IPR008248">
    <property type="entry name" value="CheB-like"/>
</dbReference>
<feature type="domain" description="Response regulatory" evidence="8">
    <location>
        <begin position="28"/>
        <end position="145"/>
    </location>
</feature>
<dbReference type="CDD" id="cd16432">
    <property type="entry name" value="CheB_Rec"/>
    <property type="match status" value="1"/>
</dbReference>
<dbReference type="SMART" id="SM00448">
    <property type="entry name" value="REC"/>
    <property type="match status" value="1"/>
</dbReference>
<dbReference type="EC" id="3.5.1.44" evidence="4"/>
<dbReference type="GO" id="GO:0008984">
    <property type="term" value="F:protein-glutamate methylesterase activity"/>
    <property type="evidence" value="ECO:0007669"/>
    <property type="project" value="UniProtKB-UniRule"/>
</dbReference>
<dbReference type="PANTHER" id="PTHR42872">
    <property type="entry name" value="PROTEIN-GLUTAMATE METHYLESTERASE/PROTEIN-GLUTAMINE GLUTAMINASE"/>
    <property type="match status" value="1"/>
</dbReference>